<feature type="non-terminal residue" evidence="1">
    <location>
        <position position="187"/>
    </location>
</feature>
<dbReference type="Proteomes" id="UP001152795">
    <property type="component" value="Unassembled WGS sequence"/>
</dbReference>
<sequence>MPPKKTDPDKLVVMRVKFDTTNDRLEKIIKKVESSLETMSSANASAFFAKISSLAIELERSFTDIVEAVGSSSPDVVKEVKLIYNNTAAECDLSLVAIGALAHPEGIPPPDKHPKEERQRKVDFRKFEKECPKSWFEQLEVVFKAMHIDADYQRFAALLKLVDHQAGALLSSITRANPKDAYVQARK</sequence>
<keyword evidence="2" id="KW-1185">Reference proteome</keyword>
<dbReference type="AlphaFoldDB" id="A0A7D9MKG4"/>
<accession>A0A7D9MKG4</accession>
<name>A0A7D9MKG4_PARCT</name>
<dbReference type="EMBL" id="CACRXK020047119">
    <property type="protein sequence ID" value="CAB4046185.1"/>
    <property type="molecule type" value="Genomic_DNA"/>
</dbReference>
<comment type="caution">
    <text evidence="1">The sequence shown here is derived from an EMBL/GenBank/DDBJ whole genome shotgun (WGS) entry which is preliminary data.</text>
</comment>
<organism evidence="1 2">
    <name type="scientific">Paramuricea clavata</name>
    <name type="common">Red gorgonian</name>
    <name type="synonym">Violescent sea-whip</name>
    <dbReference type="NCBI Taxonomy" id="317549"/>
    <lineage>
        <taxon>Eukaryota</taxon>
        <taxon>Metazoa</taxon>
        <taxon>Cnidaria</taxon>
        <taxon>Anthozoa</taxon>
        <taxon>Octocorallia</taxon>
        <taxon>Malacalcyonacea</taxon>
        <taxon>Plexauridae</taxon>
        <taxon>Paramuricea</taxon>
    </lineage>
</organism>
<evidence type="ECO:0000313" key="2">
    <source>
        <dbReference type="Proteomes" id="UP001152795"/>
    </source>
</evidence>
<evidence type="ECO:0000313" key="1">
    <source>
        <dbReference type="EMBL" id="CAB4046185.1"/>
    </source>
</evidence>
<proteinExistence type="predicted"/>
<protein>
    <submittedName>
        <fullName evidence="1">Uncharacterized protein</fullName>
    </submittedName>
</protein>
<reference evidence="1" key="1">
    <citation type="submission" date="2020-04" db="EMBL/GenBank/DDBJ databases">
        <authorList>
            <person name="Alioto T."/>
            <person name="Alioto T."/>
            <person name="Gomez Garrido J."/>
        </authorList>
    </citation>
    <scope>NUCLEOTIDE SEQUENCE</scope>
    <source>
        <strain evidence="1">A484AB</strain>
    </source>
</reference>
<gene>
    <name evidence="1" type="ORF">PACLA_8A043668</name>
</gene>